<proteinExistence type="predicted"/>
<evidence type="ECO:0000313" key="2">
    <source>
        <dbReference type="Proteomes" id="UP000828390"/>
    </source>
</evidence>
<dbReference type="EMBL" id="JAIWYP010000003">
    <property type="protein sequence ID" value="KAH3846023.1"/>
    <property type="molecule type" value="Genomic_DNA"/>
</dbReference>
<accession>A0A9D4KTX4</accession>
<gene>
    <name evidence="1" type="ORF">DPMN_088319</name>
</gene>
<comment type="caution">
    <text evidence="1">The sequence shown here is derived from an EMBL/GenBank/DDBJ whole genome shotgun (WGS) entry which is preliminary data.</text>
</comment>
<protein>
    <submittedName>
        <fullName evidence="1">Uncharacterized protein</fullName>
    </submittedName>
</protein>
<reference evidence="1" key="1">
    <citation type="journal article" date="2019" name="bioRxiv">
        <title>The Genome of the Zebra Mussel, Dreissena polymorpha: A Resource for Invasive Species Research.</title>
        <authorList>
            <person name="McCartney M.A."/>
            <person name="Auch B."/>
            <person name="Kono T."/>
            <person name="Mallez S."/>
            <person name="Zhang Y."/>
            <person name="Obille A."/>
            <person name="Becker A."/>
            <person name="Abrahante J.E."/>
            <person name="Garbe J."/>
            <person name="Badalamenti J.P."/>
            <person name="Herman A."/>
            <person name="Mangelson H."/>
            <person name="Liachko I."/>
            <person name="Sullivan S."/>
            <person name="Sone E.D."/>
            <person name="Koren S."/>
            <person name="Silverstein K.A.T."/>
            <person name="Beckman K.B."/>
            <person name="Gohl D.M."/>
        </authorList>
    </citation>
    <scope>NUCLEOTIDE SEQUENCE</scope>
    <source>
        <strain evidence="1">Duluth1</strain>
        <tissue evidence="1">Whole animal</tissue>
    </source>
</reference>
<evidence type="ECO:0000313" key="1">
    <source>
        <dbReference type="EMBL" id="KAH3846023.1"/>
    </source>
</evidence>
<reference evidence="1" key="2">
    <citation type="submission" date="2020-11" db="EMBL/GenBank/DDBJ databases">
        <authorList>
            <person name="McCartney M.A."/>
            <person name="Auch B."/>
            <person name="Kono T."/>
            <person name="Mallez S."/>
            <person name="Becker A."/>
            <person name="Gohl D.M."/>
            <person name="Silverstein K.A.T."/>
            <person name="Koren S."/>
            <person name="Bechman K.B."/>
            <person name="Herman A."/>
            <person name="Abrahante J.E."/>
            <person name="Garbe J."/>
        </authorList>
    </citation>
    <scope>NUCLEOTIDE SEQUENCE</scope>
    <source>
        <strain evidence="1">Duluth1</strain>
        <tissue evidence="1">Whole animal</tissue>
    </source>
</reference>
<dbReference type="Proteomes" id="UP000828390">
    <property type="component" value="Unassembled WGS sequence"/>
</dbReference>
<dbReference type="AlphaFoldDB" id="A0A9D4KTX4"/>
<organism evidence="1 2">
    <name type="scientific">Dreissena polymorpha</name>
    <name type="common">Zebra mussel</name>
    <name type="synonym">Mytilus polymorpha</name>
    <dbReference type="NCBI Taxonomy" id="45954"/>
    <lineage>
        <taxon>Eukaryota</taxon>
        <taxon>Metazoa</taxon>
        <taxon>Spiralia</taxon>
        <taxon>Lophotrochozoa</taxon>
        <taxon>Mollusca</taxon>
        <taxon>Bivalvia</taxon>
        <taxon>Autobranchia</taxon>
        <taxon>Heteroconchia</taxon>
        <taxon>Euheterodonta</taxon>
        <taxon>Imparidentia</taxon>
        <taxon>Neoheterodontei</taxon>
        <taxon>Myida</taxon>
        <taxon>Dreissenoidea</taxon>
        <taxon>Dreissenidae</taxon>
        <taxon>Dreissena</taxon>
    </lineage>
</organism>
<name>A0A9D4KTX4_DREPO</name>
<sequence length="53" mass="5840">MNEHVFQAEQGIVGHAIVELGRAETYLLRCARCQTGELNILGPVSSINIILNF</sequence>
<keyword evidence="2" id="KW-1185">Reference proteome</keyword>